<dbReference type="InterPro" id="IPR008767">
    <property type="entry name" value="Phage_SPP1_head-tail_adaptor"/>
</dbReference>
<keyword evidence="2" id="KW-1185">Reference proteome</keyword>
<proteinExistence type="predicted"/>
<evidence type="ECO:0000313" key="2">
    <source>
        <dbReference type="Proteomes" id="UP000005444"/>
    </source>
</evidence>
<evidence type="ECO:0000313" key="1">
    <source>
        <dbReference type="EMBL" id="AEV94892.1"/>
    </source>
</evidence>
<dbReference type="KEGG" id="pce:PECL_594"/>
<reference evidence="1 2" key="1">
    <citation type="journal article" date="2012" name="J. Bacteriol.">
        <title>Complete Genome Sequence of the Beer Spoilage Organism Pediococcus claussenii ATCC BAA-344T.</title>
        <authorList>
            <person name="Pittet V."/>
            <person name="Abegunde T."/>
            <person name="Marfleet T."/>
            <person name="Haakensen M."/>
            <person name="Morrow K."/>
            <person name="Jayaprakash T."/>
            <person name="Schroeder K."/>
            <person name="Trost B."/>
            <person name="Byrns S."/>
            <person name="Bergsveinson J."/>
            <person name="Kusalik A."/>
            <person name="Ziola B."/>
        </authorList>
    </citation>
    <scope>NUCLEOTIDE SEQUENCE [LARGE SCALE GENOMIC DNA]</scope>
    <source>
        <strain evidence="1 2">ATCC BAA-344</strain>
    </source>
</reference>
<accession>G8PCA7</accession>
<organism evidence="1 2">
    <name type="scientific">Pediococcus claussenii (strain ATCC BAA-344 / DSM 14800 / JCM 18046 / KCTC 3811 / LMG 21948 / P06)</name>
    <dbReference type="NCBI Taxonomy" id="701521"/>
    <lineage>
        <taxon>Bacteria</taxon>
        <taxon>Bacillati</taxon>
        <taxon>Bacillota</taxon>
        <taxon>Bacilli</taxon>
        <taxon>Lactobacillales</taxon>
        <taxon>Lactobacillaceae</taxon>
        <taxon>Pediococcus</taxon>
    </lineage>
</organism>
<protein>
    <submittedName>
        <fullName evidence="1">Phage head-tail joining family protein</fullName>
    </submittedName>
</protein>
<dbReference type="STRING" id="701521.PECL_594"/>
<dbReference type="PATRIC" id="fig|701521.8.peg.570"/>
<gene>
    <name evidence="1" type="ordered locus">PECL_594</name>
</gene>
<dbReference type="EMBL" id="CP003137">
    <property type="protein sequence ID" value="AEV94892.1"/>
    <property type="molecule type" value="Genomic_DNA"/>
</dbReference>
<dbReference type="AlphaFoldDB" id="G8PCA7"/>
<dbReference type="NCBIfam" id="TIGR01563">
    <property type="entry name" value="gp16_SPP1"/>
    <property type="match status" value="1"/>
</dbReference>
<dbReference type="HOGENOM" id="CLU_2790238_0_0_9"/>
<sequence length="68" mass="7672">MTVNQSVNVTGRLVEAERMIVIRHNKQVNDQLLANLDGKLYTIISINSDDDLNAFDVLALKNYRGIKV</sequence>
<dbReference type="Proteomes" id="UP000005444">
    <property type="component" value="Chromosome"/>
</dbReference>
<name>G8PCA7_PEDCP</name>